<dbReference type="PANTHER" id="PTHR47843">
    <property type="entry name" value="BTB DOMAIN-CONTAINING PROTEIN-RELATED"/>
    <property type="match status" value="1"/>
</dbReference>
<keyword evidence="4" id="KW-1185">Reference proteome</keyword>
<sequence>MAAPAGMQSAASPVNLTTTAMKAKDPRKNEDGTLQLGLKMATIYVGTQDEPFIIHRDLITASSDYFAKALNGGFKEKDGIVRLEDHDPTTFSQYVQWLYNNTVAPGRGKWMSLLEQYILGNYIQDSGYRNTVIDSVIDLTIQIRFWPTDLSCRAWSALPESSPFLSLLVDFWVYLRQPSWYQNEDGSWKDADPTNGAIEMWRRVALGLVKNPVSRSQRGRAEMHLIEIAAKSENEPGGKLSAATNMAISALEIGIGSL</sequence>
<dbReference type="Proteomes" id="UP000316270">
    <property type="component" value="Chromosome 8"/>
</dbReference>
<feature type="compositionally biased region" description="Polar residues" evidence="1">
    <location>
        <begin position="9"/>
        <end position="20"/>
    </location>
</feature>
<name>A0A517LA76_9PEZI</name>
<accession>A0A517LA76</accession>
<dbReference type="Gene3D" id="3.30.710.10">
    <property type="entry name" value="Potassium Channel Kv1.1, Chain A"/>
    <property type="match status" value="1"/>
</dbReference>
<dbReference type="InterPro" id="IPR011333">
    <property type="entry name" value="SKP1/BTB/POZ_sf"/>
</dbReference>
<dbReference type="Pfam" id="PF00651">
    <property type="entry name" value="BTB"/>
    <property type="match status" value="1"/>
</dbReference>
<reference evidence="3 4" key="1">
    <citation type="submission" date="2019-07" db="EMBL/GenBank/DDBJ databases">
        <title>Finished genome of Venturia effusa.</title>
        <authorList>
            <person name="Young C.A."/>
            <person name="Cox M.P."/>
            <person name="Ganley A.R.D."/>
            <person name="David W.J."/>
        </authorList>
    </citation>
    <scope>NUCLEOTIDE SEQUENCE [LARGE SCALE GENOMIC DNA]</scope>
    <source>
        <strain evidence="4">albino</strain>
    </source>
</reference>
<dbReference type="PROSITE" id="PS50097">
    <property type="entry name" value="BTB"/>
    <property type="match status" value="1"/>
</dbReference>
<evidence type="ECO:0000313" key="4">
    <source>
        <dbReference type="Proteomes" id="UP000316270"/>
    </source>
</evidence>
<dbReference type="SUPFAM" id="SSF54695">
    <property type="entry name" value="POZ domain"/>
    <property type="match status" value="1"/>
</dbReference>
<protein>
    <recommendedName>
        <fullName evidence="2">BTB domain-containing protein</fullName>
    </recommendedName>
</protein>
<feature type="region of interest" description="Disordered" evidence="1">
    <location>
        <begin position="1"/>
        <end position="28"/>
    </location>
</feature>
<evidence type="ECO:0000313" key="3">
    <source>
        <dbReference type="EMBL" id="QDS72540.1"/>
    </source>
</evidence>
<gene>
    <name evidence="3" type="ORF">FKW77_000382</name>
</gene>
<dbReference type="InterPro" id="IPR000210">
    <property type="entry name" value="BTB/POZ_dom"/>
</dbReference>
<dbReference type="EMBL" id="CP042192">
    <property type="protein sequence ID" value="QDS72540.1"/>
    <property type="molecule type" value="Genomic_DNA"/>
</dbReference>
<dbReference type="AlphaFoldDB" id="A0A517LA76"/>
<evidence type="ECO:0000256" key="1">
    <source>
        <dbReference type="SAM" id="MobiDB-lite"/>
    </source>
</evidence>
<proteinExistence type="predicted"/>
<dbReference type="OrthoDB" id="1022638at2759"/>
<feature type="domain" description="BTB" evidence="2">
    <location>
        <begin position="30"/>
        <end position="107"/>
    </location>
</feature>
<dbReference type="STRING" id="50376.A0A517LA76"/>
<evidence type="ECO:0000259" key="2">
    <source>
        <dbReference type="PROSITE" id="PS50097"/>
    </source>
</evidence>
<organism evidence="3 4">
    <name type="scientific">Venturia effusa</name>
    <dbReference type="NCBI Taxonomy" id="50376"/>
    <lineage>
        <taxon>Eukaryota</taxon>
        <taxon>Fungi</taxon>
        <taxon>Dikarya</taxon>
        <taxon>Ascomycota</taxon>
        <taxon>Pezizomycotina</taxon>
        <taxon>Dothideomycetes</taxon>
        <taxon>Pleosporomycetidae</taxon>
        <taxon>Venturiales</taxon>
        <taxon>Venturiaceae</taxon>
        <taxon>Venturia</taxon>
    </lineage>
</organism>
<dbReference type="PANTHER" id="PTHR47843:SF2">
    <property type="entry name" value="BTB DOMAIN-CONTAINING PROTEIN"/>
    <property type="match status" value="1"/>
</dbReference>
<dbReference type="CDD" id="cd18186">
    <property type="entry name" value="BTB_POZ_ZBTB_KLHL-like"/>
    <property type="match status" value="1"/>
</dbReference>